<accession>A0A6G6XYK4</accession>
<dbReference type="Proteomes" id="UP000503046">
    <property type="component" value="Segment"/>
</dbReference>
<dbReference type="EMBL" id="MT028492">
    <property type="protein sequence ID" value="QIG66105.1"/>
    <property type="molecule type" value="Genomic_DNA"/>
</dbReference>
<evidence type="ECO:0000313" key="1">
    <source>
        <dbReference type="EMBL" id="QIG66105.1"/>
    </source>
</evidence>
<organism evidence="1 2">
    <name type="scientific">Ochrobactrum phage vB_OspP_OH</name>
    <dbReference type="NCBI Taxonomy" id="2712957"/>
    <lineage>
        <taxon>Viruses</taxon>
        <taxon>Duplodnaviria</taxon>
        <taxon>Heunggongvirae</taxon>
        <taxon>Uroviricota</taxon>
        <taxon>Caudoviricetes</taxon>
        <taxon>Wolominvirus</taxon>
        <taxon>Wolominvirus OH</taxon>
    </lineage>
</organism>
<evidence type="ECO:0000313" key="2">
    <source>
        <dbReference type="Proteomes" id="UP000503046"/>
    </source>
</evidence>
<keyword evidence="2" id="KW-1185">Reference proteome</keyword>
<protein>
    <submittedName>
        <fullName evidence="1">Uncharacterized protein</fullName>
    </submittedName>
</protein>
<name>A0A6G6XYK4_9CAUD</name>
<gene>
    <name evidence="1" type="ORF">phiOH_p49</name>
</gene>
<sequence>MSRTVYHNADGVRRTSFTDSSSPHLLTVYTEVEMDEVLKNNAIMRELQPTRSTNKLVARGIPMTVVEKSMIEDWDDNDWKKWLNDPDNKAFRIWQGRV</sequence>
<reference evidence="1 2" key="1">
    <citation type="submission" date="2020-02" db="EMBL/GenBank/DDBJ databases">
        <title>Identification and Characterization of First Virulent Phages, Including a Novel Jumbo Virus, Infecting Ochrobactrum spp.</title>
        <authorList>
            <person name="Decewicz P."/>
            <person name="Golec P."/>
            <person name="Szymczak M."/>
            <person name="Radlinska M."/>
            <person name="Dziewit L."/>
        </authorList>
    </citation>
    <scope>NUCLEOTIDE SEQUENCE [LARGE SCALE GENOMIC DNA]</scope>
</reference>
<proteinExistence type="predicted"/>